<protein>
    <submittedName>
        <fullName evidence="2">Uncharacterized protein</fullName>
    </submittedName>
</protein>
<comment type="caution">
    <text evidence="2">The sequence shown here is derived from an EMBL/GenBank/DDBJ whole genome shotgun (WGS) entry which is preliminary data.</text>
</comment>
<dbReference type="AlphaFoldDB" id="A0AAD3SB32"/>
<keyword evidence="3" id="KW-1185">Reference proteome</keyword>
<sequence>MVGAVTNTMGHCTALLYIISVVPLGSCEQEHYKTSKVTRVQWEECNLAIVLTPSAARINLPCLPILGVVMGMGEGVAMPAMNNIISIPGGKQLKGTVILSRAPI</sequence>
<dbReference type="EMBL" id="BSYO01000007">
    <property type="protein sequence ID" value="GMH07412.1"/>
    <property type="molecule type" value="Genomic_DNA"/>
</dbReference>
<evidence type="ECO:0000313" key="3">
    <source>
        <dbReference type="Proteomes" id="UP001279734"/>
    </source>
</evidence>
<feature type="signal peptide" evidence="1">
    <location>
        <begin position="1"/>
        <end position="27"/>
    </location>
</feature>
<evidence type="ECO:0000256" key="1">
    <source>
        <dbReference type="SAM" id="SignalP"/>
    </source>
</evidence>
<keyword evidence="1" id="KW-0732">Signal</keyword>
<gene>
    <name evidence="2" type="ORF">Nepgr_009252</name>
</gene>
<reference evidence="2" key="1">
    <citation type="submission" date="2023-05" db="EMBL/GenBank/DDBJ databases">
        <title>Nepenthes gracilis genome sequencing.</title>
        <authorList>
            <person name="Fukushima K."/>
        </authorList>
    </citation>
    <scope>NUCLEOTIDE SEQUENCE</scope>
    <source>
        <strain evidence="2">SING2019-196</strain>
    </source>
</reference>
<dbReference type="Proteomes" id="UP001279734">
    <property type="component" value="Unassembled WGS sequence"/>
</dbReference>
<name>A0AAD3SB32_NEPGR</name>
<accession>A0AAD3SB32</accession>
<organism evidence="2 3">
    <name type="scientific">Nepenthes gracilis</name>
    <name type="common">Slender pitcher plant</name>
    <dbReference type="NCBI Taxonomy" id="150966"/>
    <lineage>
        <taxon>Eukaryota</taxon>
        <taxon>Viridiplantae</taxon>
        <taxon>Streptophyta</taxon>
        <taxon>Embryophyta</taxon>
        <taxon>Tracheophyta</taxon>
        <taxon>Spermatophyta</taxon>
        <taxon>Magnoliopsida</taxon>
        <taxon>eudicotyledons</taxon>
        <taxon>Gunneridae</taxon>
        <taxon>Pentapetalae</taxon>
        <taxon>Caryophyllales</taxon>
        <taxon>Nepenthaceae</taxon>
        <taxon>Nepenthes</taxon>
    </lineage>
</organism>
<feature type="chain" id="PRO_5042083778" evidence="1">
    <location>
        <begin position="28"/>
        <end position="104"/>
    </location>
</feature>
<evidence type="ECO:0000313" key="2">
    <source>
        <dbReference type="EMBL" id="GMH07412.1"/>
    </source>
</evidence>
<proteinExistence type="predicted"/>